<organism evidence="2 3">
    <name type="scientific">Coptis chinensis</name>
    <dbReference type="NCBI Taxonomy" id="261450"/>
    <lineage>
        <taxon>Eukaryota</taxon>
        <taxon>Viridiplantae</taxon>
        <taxon>Streptophyta</taxon>
        <taxon>Embryophyta</taxon>
        <taxon>Tracheophyta</taxon>
        <taxon>Spermatophyta</taxon>
        <taxon>Magnoliopsida</taxon>
        <taxon>Ranunculales</taxon>
        <taxon>Ranunculaceae</taxon>
        <taxon>Coptidoideae</taxon>
        <taxon>Coptis</taxon>
    </lineage>
</organism>
<dbReference type="AlphaFoldDB" id="A0A835HE40"/>
<keyword evidence="1" id="KW-0472">Membrane</keyword>
<evidence type="ECO:0000313" key="3">
    <source>
        <dbReference type="Proteomes" id="UP000631114"/>
    </source>
</evidence>
<evidence type="ECO:0000256" key="1">
    <source>
        <dbReference type="SAM" id="Phobius"/>
    </source>
</evidence>
<gene>
    <name evidence="2" type="ORF">IFM89_012168</name>
</gene>
<proteinExistence type="predicted"/>
<evidence type="ECO:0000313" key="2">
    <source>
        <dbReference type="EMBL" id="KAF9596463.1"/>
    </source>
</evidence>
<dbReference type="Proteomes" id="UP000631114">
    <property type="component" value="Unassembled WGS sequence"/>
</dbReference>
<reference evidence="2 3" key="1">
    <citation type="submission" date="2020-10" db="EMBL/GenBank/DDBJ databases">
        <title>The Coptis chinensis genome and diversification of protoberbering-type alkaloids.</title>
        <authorList>
            <person name="Wang B."/>
            <person name="Shu S."/>
            <person name="Song C."/>
            <person name="Liu Y."/>
        </authorList>
    </citation>
    <scope>NUCLEOTIDE SEQUENCE [LARGE SCALE GENOMIC DNA]</scope>
    <source>
        <strain evidence="2">HL-2020</strain>
        <tissue evidence="2">Leaf</tissue>
    </source>
</reference>
<dbReference type="OrthoDB" id="1933045at2759"/>
<feature type="transmembrane region" description="Helical" evidence="1">
    <location>
        <begin position="35"/>
        <end position="54"/>
    </location>
</feature>
<dbReference type="Gene3D" id="1.10.510.10">
    <property type="entry name" value="Transferase(Phosphotransferase) domain 1"/>
    <property type="match status" value="1"/>
</dbReference>
<dbReference type="InterPro" id="IPR011009">
    <property type="entry name" value="Kinase-like_dom_sf"/>
</dbReference>
<keyword evidence="1" id="KW-1133">Transmembrane helix</keyword>
<accession>A0A835HE40</accession>
<dbReference type="SUPFAM" id="SSF56112">
    <property type="entry name" value="Protein kinase-like (PK-like)"/>
    <property type="match status" value="1"/>
</dbReference>
<keyword evidence="3" id="KW-1185">Reference proteome</keyword>
<sequence>MTYFTPLVGHQIMLLEVLNDKGYDGTTEDIWSCGVIFFVLMVATCLCLLTSNLISRS</sequence>
<protein>
    <submittedName>
        <fullName evidence="2">Uncharacterized protein</fullName>
    </submittedName>
</protein>
<keyword evidence="1" id="KW-0812">Transmembrane</keyword>
<name>A0A835HE40_9MAGN</name>
<dbReference type="EMBL" id="JADFTS010000007">
    <property type="protein sequence ID" value="KAF9596463.1"/>
    <property type="molecule type" value="Genomic_DNA"/>
</dbReference>
<comment type="caution">
    <text evidence="2">The sequence shown here is derived from an EMBL/GenBank/DDBJ whole genome shotgun (WGS) entry which is preliminary data.</text>
</comment>